<feature type="compositionally biased region" description="Polar residues" evidence="2">
    <location>
        <begin position="2291"/>
        <end position="2303"/>
    </location>
</feature>
<dbReference type="GO" id="GO:0000445">
    <property type="term" value="C:THO complex part of transcription export complex"/>
    <property type="evidence" value="ECO:0007669"/>
    <property type="project" value="TreeGrafter"/>
</dbReference>
<reference evidence="4 5" key="1">
    <citation type="submission" date="2016-06" db="EMBL/GenBank/DDBJ databases">
        <authorList>
            <consortium name="Pathogen Informatics"/>
        </authorList>
    </citation>
    <scope>NUCLEOTIDE SEQUENCE [LARGE SCALE GENOMIC DNA]</scope>
    <source>
        <strain evidence="4">PocGH01</strain>
    </source>
</reference>
<evidence type="ECO:0000313" key="4">
    <source>
        <dbReference type="EMBL" id="SCQ17298.1"/>
    </source>
</evidence>
<dbReference type="Proteomes" id="UP000242942">
    <property type="component" value="Chromosome 14"/>
</dbReference>
<name>A0A1D3UAW5_PLAOA</name>
<dbReference type="VEuPathDB" id="PlasmoDB:POWCR01_140068400"/>
<feature type="compositionally biased region" description="Polar residues" evidence="2">
    <location>
        <begin position="1903"/>
        <end position="1919"/>
    </location>
</feature>
<dbReference type="GO" id="GO:0003729">
    <property type="term" value="F:mRNA binding"/>
    <property type="evidence" value="ECO:0007669"/>
    <property type="project" value="TreeGrafter"/>
</dbReference>
<dbReference type="VEuPathDB" id="PlasmoDB:PocGH01_14074300"/>
<feature type="region of interest" description="Disordered" evidence="2">
    <location>
        <begin position="1428"/>
        <end position="1462"/>
    </location>
</feature>
<dbReference type="PANTHER" id="PTHR21597:SF0">
    <property type="entry name" value="THO COMPLEX SUBUNIT 2"/>
    <property type="match status" value="1"/>
</dbReference>
<feature type="compositionally biased region" description="Basic and acidic residues" evidence="2">
    <location>
        <begin position="487"/>
        <end position="499"/>
    </location>
</feature>
<feature type="region of interest" description="Disordered" evidence="2">
    <location>
        <begin position="2276"/>
        <end position="2303"/>
    </location>
</feature>
<evidence type="ECO:0000259" key="3">
    <source>
        <dbReference type="Pfam" id="PF11262"/>
    </source>
</evidence>
<dbReference type="InterPro" id="IPR021418">
    <property type="entry name" value="THO_THOC2_C"/>
</dbReference>
<feature type="compositionally biased region" description="Low complexity" evidence="2">
    <location>
        <begin position="515"/>
        <end position="527"/>
    </location>
</feature>
<feature type="coiled-coil region" evidence="1">
    <location>
        <begin position="1992"/>
        <end position="2019"/>
    </location>
</feature>
<keyword evidence="1" id="KW-0175">Coiled coil</keyword>
<dbReference type="InterPro" id="IPR040007">
    <property type="entry name" value="Tho2"/>
</dbReference>
<dbReference type="GO" id="GO:0006406">
    <property type="term" value="P:mRNA export from nucleus"/>
    <property type="evidence" value="ECO:0007669"/>
    <property type="project" value="InterPro"/>
</dbReference>
<feature type="region of interest" description="Disordered" evidence="2">
    <location>
        <begin position="487"/>
        <end position="555"/>
    </location>
</feature>
<dbReference type="OrthoDB" id="29024at2759"/>
<evidence type="ECO:0000256" key="2">
    <source>
        <dbReference type="SAM" id="MobiDB-lite"/>
    </source>
</evidence>
<dbReference type="EMBL" id="LT594595">
    <property type="protein sequence ID" value="SCQ17298.1"/>
    <property type="molecule type" value="Genomic_DNA"/>
</dbReference>
<gene>
    <name evidence="4" type="primary">THO2</name>
    <name evidence="4" type="ORF">POCGH01_14074300</name>
</gene>
<dbReference type="GO" id="GO:0006397">
    <property type="term" value="P:mRNA processing"/>
    <property type="evidence" value="ECO:0007669"/>
    <property type="project" value="InterPro"/>
</dbReference>
<feature type="compositionally biased region" description="Basic and acidic residues" evidence="2">
    <location>
        <begin position="2276"/>
        <end position="2287"/>
    </location>
</feature>
<evidence type="ECO:0000313" key="5">
    <source>
        <dbReference type="Proteomes" id="UP000242942"/>
    </source>
</evidence>
<proteinExistence type="predicted"/>
<sequence length="2487" mass="289489">MDISDIFVDYHVNLLNEFRENEIAHNLATVKQRYEGKVLALLEEVKKGKCCQGVGNNRERSGGECICACVCTGRLNGNEESAFANVPDKVSGDKSEDVKMKIKIEEEEQNGNCLQMERFQTEWQQDEKIDSPSEFIKVDDDLKFLNERDFFFKVPLKEECDRKVMFNRLVDEIKKKGYTNVYRSVYLQTVRRNQAKILDDQGGSTKSGGCNECEHPLLLDYVERLREEFSLFYFDIFLCILKGILTVEDGISFIVNDLSRVHITCFQKAWDALAETGKTENGEYVEVCPQKGQENMNFSSEEDNYRKKHLLERVKLPLKEIILNSLHYMVEVIDHVREHKKDAYVKYKDILAKCIVLLERSKFITYKEATTYIECRNFDRLNIFNKELNKLVTKMKTKNMYSISVYNLLREDVNGYTKIIYLLEIFFSPRESYKRKVNFKGNNKEGNKRTISRILLKFKRNKEKENRKNGVRRNGCKGKNSSIHIRDLTKRFKRERDQDTDAINQYPCDSPPPDRLSSSLSTSTWSRQNEIGGNRRKRPKYDNMSPSREEKKSAQGEIACDGMACDEMTCEEKRIELAKMVKRKWRRHLRCYYCSELLRLKRNIFTVAGLHNLCPRRILSILLFYYEQNVNSHKQLLPLFHLFSKETITDVILLELKMKNCYIREKEKDEINILKYISKNDNGEKTWEYNNVSYSYPSFFTNCSQLFTPNYFKMCSILILNDLLSINSFYANILPSDDLLKNAFVELYTKFNNDYDHVNVDNVNNPFYYYIPLDINTLFNAYEKVKKYNTKGKNNDKMKGNYTDSYEHISSSNAISNTLRSSSKTVDVLPPNGCIGNRDNISLPGQTSNKGSCYTHIRSNNSSKGKNVQVHKYKSVMEILEVCNPSYAYDEVINYMLNIKNSEIKKKYEHIIGQDNKEPLECYLYDILNSKPNSNHDNFVKTYIEREIKLRSEVTNSKYLTNTNAYMYLFHEDDNYFFVMNRIFFMNSPKFLFLASLIDLNAWALMHTLLEHMASYTCNPFLNYFVNISLARLISYLISSFEDTFLSTEEQNSKSNTPVLSDYVEGEGLEEENSGECFFCHINMDAKKLCGYESVQVINRNKKHLQNLFKNEKRILMKKKKLKHLIRSCSFGDVKKMKCTSGSGEVARSADARKGRNLSHGFKKIKSALLRKRLISFGFNSDWESVRFLLLNAHLPPEEDDSKEDAHIGDEELERNIPLSYSRSASHEVNTATGCLQEENVQVNFDTFLNFFVSNRESNTYVKEVKTIGEFFEKMLFFLKLLGYYGYIHKSLQKRILRIMHAYAKRMAELHQDSSDTSEMKGTRKQNDLHGHDDSFDDMFVKIFFLSLTNEDEEIDSKRCVNEDIWNVLNVVPLSRRYKIYMKFFRSLEKHKRGISQLRSCARTSGKDGVKDGEKDIEKNGEKDIEKNGEKDIEKNGEKGIEKNGEKGIEKNGEKNEQVGGKEIQSEWVMRHDRSLALLSNMNFEQARSKIRKIIKRITSDIVKDRYNSKVQNLLMQFTKFIDRNPFVTSDIILQQCELFDSNMIITLSESIKHIHIFSCEIFLYKIVERQQLLNVQNYQLSKQYSNNSSDLFDDSIFKPKKLINLSLVSAKFLSKHPSVDLYPLIISTVKRIFSELHTADELFLRKASEDVIATTDITDPDVDNDRVGRAEVLLNALNKKYPDVMSGYIFDIDYIQKLIEIYGGTKASVDVQELNEDQLNAQCGFKLLKEEIMILEDTLTIDINNEMYERSERAEMEDKKLKKLCLQNASKTLLNPNIIYLLFCILSKLKHEYLYDSNTNNLRNLSCLFDKIHAVLLHFIEFLQSNSEPHVYLALIPCTEQIFQFFDIAQSFHIVRFAFPFFAQRGGELGNVLLRRVVWTGDGTETGVEPQGTNEKKESQTGERSSNNIGDLLTNSGKDINMNNVSVHNERDEQNDTSYIDQEKGKEWKQLLMPFVYKYINADNLNGINVNFYLTYWRLSISDVYVPHKQYLKVIEKYDLYIKKLEKYEEEKKKNEDHQWVQKKIQKLHKKRECMKNEYESHILHTNKIKNMLVDVIDHWVDPDKIELNTFTEFTKSLIAPRILYSEKDSLFCSKFVQLLLEFRTPLFNFCALVHVFTKMLIPLINTCTEKEALNIGIFFNDFFSYIYLLCDDVRRFHTVTDKNPCFSYTLNFESKDTIKHACIVEKVFKWEKSLVTLLFENNNYEKTWIGSKSFVIFLFRFLNSFPHSAKIKGSIKKYLHNLQTFAQNKGWKDISISINSLRAIMERNRKCATIEKEETEGKGNENKGSPSKASAPTSNLDGSVTMNPFNTSNPVHMNSSTPFMPVSKNLYNTNMYPVIPNTVNIPSKLYMKDANFNPKIAPPQDPNNAICTPGRNVNIVNNNKSINNKRRELYNSSTQTNVDAYTNSQNAFVHINEKNIIGKNVRVQNRSMKNGNINYAMPPNFVNMPSHIPPPSGDIPQNKVLPNLYSNHTKSNRSANNYCRR</sequence>
<evidence type="ECO:0000256" key="1">
    <source>
        <dbReference type="SAM" id="Coils"/>
    </source>
</evidence>
<dbReference type="Pfam" id="PF11262">
    <property type="entry name" value="Tho2"/>
    <property type="match status" value="1"/>
</dbReference>
<feature type="region of interest" description="Disordered" evidence="2">
    <location>
        <begin position="1885"/>
        <end position="1919"/>
    </location>
</feature>
<feature type="compositionally biased region" description="Basic and acidic residues" evidence="2">
    <location>
        <begin position="1428"/>
        <end position="1457"/>
    </location>
</feature>
<organism evidence="4 5">
    <name type="scientific">Plasmodium ovale</name>
    <name type="common">malaria parasite P. ovale</name>
    <dbReference type="NCBI Taxonomy" id="36330"/>
    <lineage>
        <taxon>Eukaryota</taxon>
        <taxon>Sar</taxon>
        <taxon>Alveolata</taxon>
        <taxon>Apicomplexa</taxon>
        <taxon>Aconoidasida</taxon>
        <taxon>Haemosporida</taxon>
        <taxon>Plasmodiidae</taxon>
        <taxon>Plasmodium</taxon>
        <taxon>Plasmodium (Plasmodium)</taxon>
    </lineage>
</organism>
<keyword evidence="5" id="KW-1185">Reference proteome</keyword>
<dbReference type="PANTHER" id="PTHR21597">
    <property type="entry name" value="THO2 PROTEIN"/>
    <property type="match status" value="1"/>
</dbReference>
<accession>A0A1D3UAW5</accession>
<protein>
    <submittedName>
        <fullName evidence="4">THO complex subunit 2, putative</fullName>
    </submittedName>
</protein>
<feature type="domain" description="THO complex subunitTHOC2 C-terminal" evidence="3">
    <location>
        <begin position="1968"/>
        <end position="2264"/>
    </location>
</feature>